<dbReference type="PRINTS" id="PR00449">
    <property type="entry name" value="RASTRNSFRMNG"/>
</dbReference>
<evidence type="ECO:0000313" key="3">
    <source>
        <dbReference type="Ensembl" id="ENSFCTP00005056342.1"/>
    </source>
</evidence>
<dbReference type="PROSITE" id="PS51419">
    <property type="entry name" value="RAB"/>
    <property type="match status" value="1"/>
</dbReference>
<keyword evidence="1" id="KW-0547">Nucleotide-binding</keyword>
<evidence type="ECO:0000256" key="2">
    <source>
        <dbReference type="ARBA" id="ARBA00023134"/>
    </source>
</evidence>
<dbReference type="SMART" id="SM00175">
    <property type="entry name" value="RAB"/>
    <property type="match status" value="1"/>
</dbReference>
<reference evidence="3" key="2">
    <citation type="submission" date="2025-08" db="UniProtKB">
        <authorList>
            <consortium name="Ensembl"/>
        </authorList>
    </citation>
    <scope>IDENTIFICATION</scope>
    <source>
        <strain evidence="3">breed Abyssinian</strain>
    </source>
</reference>
<keyword evidence="2" id="KW-0342">GTP-binding</keyword>
<dbReference type="InterPro" id="IPR050209">
    <property type="entry name" value="Rab_GTPases_membrane_traffic"/>
</dbReference>
<dbReference type="Ensembl" id="ENSFCTT00005081267.1">
    <property type="protein sequence ID" value="ENSFCTP00005056342.1"/>
    <property type="gene ID" value="ENSFCTG00005028922.1"/>
</dbReference>
<reference evidence="3 4" key="1">
    <citation type="submission" date="2021-02" db="EMBL/GenBank/DDBJ databases">
        <title>Safari Cat Assemblies.</title>
        <authorList>
            <person name="Bredemeyer K.R."/>
            <person name="Murphy W.J."/>
        </authorList>
    </citation>
    <scope>NUCLEOTIDE SEQUENCE [LARGE SCALE GENOMIC DNA]</scope>
</reference>
<dbReference type="GeneTree" id="ENSGT00870000136549"/>
<dbReference type="SMART" id="SM00173">
    <property type="entry name" value="RAS"/>
    <property type="match status" value="1"/>
</dbReference>
<evidence type="ECO:0000256" key="1">
    <source>
        <dbReference type="ARBA" id="ARBA00022741"/>
    </source>
</evidence>
<evidence type="ECO:0008006" key="5">
    <source>
        <dbReference type="Google" id="ProtNLM"/>
    </source>
</evidence>
<protein>
    <recommendedName>
        <fullName evidence="5">Intraflagellar transport 27</fullName>
    </recommendedName>
</protein>
<gene>
    <name evidence="3" type="primary">IFT27</name>
</gene>
<sequence length="278" mass="30415">MVKLAAKCILAGDPAVGKTALAQIFRTDGAHFQKNYTLTTGVDLVVKTVPVPDTGDSVELFIFDSAGKELFSEMLDKLWESPNVLCLVYDVTSEQSFTNCSKWLEKARSQIPGTSLPALRRQGRQIHVKSRRRAEQELCGESKARLLSWGPRGPALDPLSLPVLTTSNQAASPSVSDPSKSVCFALFSLQLSSQAATVQCDALVVFFRVGVLVGNKTDLAGRRAVDSAQAQAWALGQGLECFETSVKELENCEAPFRCLAKQFHHLYREKVEVFHALL</sequence>
<dbReference type="Proteomes" id="UP000823872">
    <property type="component" value="Chromosome B4"/>
</dbReference>
<evidence type="ECO:0000313" key="4">
    <source>
        <dbReference type="Proteomes" id="UP000823872"/>
    </source>
</evidence>
<organism evidence="3 4">
    <name type="scientific">Felis catus</name>
    <name type="common">Cat</name>
    <name type="synonym">Felis silvestris catus</name>
    <dbReference type="NCBI Taxonomy" id="9685"/>
    <lineage>
        <taxon>Eukaryota</taxon>
        <taxon>Metazoa</taxon>
        <taxon>Chordata</taxon>
        <taxon>Craniata</taxon>
        <taxon>Vertebrata</taxon>
        <taxon>Euteleostomi</taxon>
        <taxon>Mammalia</taxon>
        <taxon>Eutheria</taxon>
        <taxon>Laurasiatheria</taxon>
        <taxon>Carnivora</taxon>
        <taxon>Feliformia</taxon>
        <taxon>Felidae</taxon>
        <taxon>Felinae</taxon>
        <taxon>Felis</taxon>
    </lineage>
</organism>
<dbReference type="SUPFAM" id="SSF52540">
    <property type="entry name" value="P-loop containing nucleoside triphosphate hydrolases"/>
    <property type="match status" value="1"/>
</dbReference>
<proteinExistence type="predicted"/>
<name>A0ABI8AAP7_FELCA</name>
<dbReference type="InterPro" id="IPR001806">
    <property type="entry name" value="Small_GTPase"/>
</dbReference>
<dbReference type="Gene3D" id="3.40.50.300">
    <property type="entry name" value="P-loop containing nucleotide triphosphate hydrolases"/>
    <property type="match status" value="2"/>
</dbReference>
<reference evidence="3" key="3">
    <citation type="submission" date="2025-09" db="UniProtKB">
        <authorList>
            <consortium name="Ensembl"/>
        </authorList>
    </citation>
    <scope>IDENTIFICATION</scope>
    <source>
        <strain evidence="3">breed Abyssinian</strain>
    </source>
</reference>
<accession>A0ABI8AAP7</accession>
<dbReference type="InterPro" id="IPR027417">
    <property type="entry name" value="P-loop_NTPase"/>
</dbReference>
<keyword evidence="4" id="KW-1185">Reference proteome</keyword>
<dbReference type="PANTHER" id="PTHR47979">
    <property type="entry name" value="DRAB11-RELATED"/>
    <property type="match status" value="1"/>
</dbReference>
<dbReference type="Pfam" id="PF00071">
    <property type="entry name" value="Ras"/>
    <property type="match status" value="2"/>
</dbReference>